<name>A0A6C0J0M2_9ZZZZ</name>
<dbReference type="GO" id="GO:0005576">
    <property type="term" value="C:extracellular region"/>
    <property type="evidence" value="ECO:0007669"/>
    <property type="project" value="UniProtKB-SubCell"/>
</dbReference>
<evidence type="ECO:0000256" key="2">
    <source>
        <dbReference type="ARBA" id="ARBA00011083"/>
    </source>
</evidence>
<dbReference type="GO" id="GO:0034722">
    <property type="term" value="F:gamma-glutamyl-peptidase activity"/>
    <property type="evidence" value="ECO:0007669"/>
    <property type="project" value="UniProtKB-EC"/>
</dbReference>
<evidence type="ECO:0000256" key="4">
    <source>
        <dbReference type="ARBA" id="ARBA00022525"/>
    </source>
</evidence>
<dbReference type="Pfam" id="PF07722">
    <property type="entry name" value="Peptidase_C26"/>
    <property type="match status" value="1"/>
</dbReference>
<dbReference type="GO" id="GO:0046900">
    <property type="term" value="P:tetrahydrofolylpolyglutamate metabolic process"/>
    <property type="evidence" value="ECO:0007669"/>
    <property type="project" value="TreeGrafter"/>
</dbReference>
<comment type="similarity">
    <text evidence="2">Belongs to the peptidase C26 family.</text>
</comment>
<dbReference type="EC" id="3.4.19.9" evidence="3"/>
<dbReference type="Gene3D" id="3.40.50.880">
    <property type="match status" value="1"/>
</dbReference>
<dbReference type="InterPro" id="IPR015527">
    <property type="entry name" value="Pept_C26_g-glut_hydrolase"/>
</dbReference>
<keyword evidence="4" id="KW-0964">Secreted</keyword>
<dbReference type="PANTHER" id="PTHR11315">
    <property type="entry name" value="PROTEASE FAMILY C26 GAMMA-GLUTAMYL HYDROLASE"/>
    <property type="match status" value="1"/>
</dbReference>
<dbReference type="InterPro" id="IPR029062">
    <property type="entry name" value="Class_I_gatase-like"/>
</dbReference>
<comment type="subcellular location">
    <subcellularLocation>
        <location evidence="1">Secreted</location>
        <location evidence="1">Extracellular space</location>
    </subcellularLocation>
</comment>
<evidence type="ECO:0000256" key="5">
    <source>
        <dbReference type="ARBA" id="ARBA00022729"/>
    </source>
</evidence>
<dbReference type="InterPro" id="IPR011697">
    <property type="entry name" value="Peptidase_C26"/>
</dbReference>
<dbReference type="SUPFAM" id="SSF52317">
    <property type="entry name" value="Class I glutamine amidotransferase-like"/>
    <property type="match status" value="1"/>
</dbReference>
<protein>
    <recommendedName>
        <fullName evidence="3">folate gamma-glutamyl hydrolase</fullName>
        <ecNumber evidence="3">3.4.19.9</ecNumber>
    </recommendedName>
</protein>
<dbReference type="AlphaFoldDB" id="A0A6C0J0M2"/>
<evidence type="ECO:0000256" key="6">
    <source>
        <dbReference type="ARBA" id="ARBA00022801"/>
    </source>
</evidence>
<evidence type="ECO:0000256" key="1">
    <source>
        <dbReference type="ARBA" id="ARBA00004239"/>
    </source>
</evidence>
<evidence type="ECO:0000313" key="7">
    <source>
        <dbReference type="EMBL" id="QHT97507.1"/>
    </source>
</evidence>
<dbReference type="EMBL" id="MN740278">
    <property type="protein sequence ID" value="QHT97507.1"/>
    <property type="molecule type" value="Genomic_DNA"/>
</dbReference>
<organism evidence="7">
    <name type="scientific">viral metagenome</name>
    <dbReference type="NCBI Taxonomy" id="1070528"/>
    <lineage>
        <taxon>unclassified sequences</taxon>
        <taxon>metagenomes</taxon>
        <taxon>organismal metagenomes</taxon>
    </lineage>
</organism>
<keyword evidence="6" id="KW-0378">Hydrolase</keyword>
<accession>A0A6C0J0M2</accession>
<evidence type="ECO:0000256" key="3">
    <source>
        <dbReference type="ARBA" id="ARBA00012886"/>
    </source>
</evidence>
<sequence length="304" mass="35526">MNKKLTVGIITVPLSPGRKYFKVCGDGYIASSHINWLKRAGIQIVAIPYDTKEFKYYFNRINGLYLPSGGVFASNSEEYYKCCKKFMAVAIDANNNNDYFPVWGGCMGMQQMMIIADGRDDMNFLDKFDSFNNLMLPLEITKQGFDSKIIKYIEDKSPIQLDKFMRKDITLNNHMMGISPYKFNKCKQLRLLYKIVSWNYDRNGKKFVSTIEANEYPFYGVQWHPERSQHADIFAQFFACELKKNKHKSKIKKEDLLEYKKVNCMNYSNGIYNNCNFYWHKKTSEHNRNLCNVLNLGKPTNNSV</sequence>
<dbReference type="PROSITE" id="PS51275">
    <property type="entry name" value="PEPTIDASE_C26_GGH"/>
    <property type="match status" value="1"/>
</dbReference>
<keyword evidence="5" id="KW-0732">Signal</keyword>
<dbReference type="PROSITE" id="PS51273">
    <property type="entry name" value="GATASE_TYPE_1"/>
    <property type="match status" value="1"/>
</dbReference>
<dbReference type="PANTHER" id="PTHR11315:SF0">
    <property type="entry name" value="FOLATE GAMMA-GLUTAMYL HYDROLASE"/>
    <property type="match status" value="1"/>
</dbReference>
<proteinExistence type="inferred from homology"/>
<dbReference type="GO" id="GO:0005773">
    <property type="term" value="C:vacuole"/>
    <property type="evidence" value="ECO:0007669"/>
    <property type="project" value="TreeGrafter"/>
</dbReference>
<reference evidence="7" key="1">
    <citation type="journal article" date="2020" name="Nature">
        <title>Giant virus diversity and host interactions through global metagenomics.</title>
        <authorList>
            <person name="Schulz F."/>
            <person name="Roux S."/>
            <person name="Paez-Espino D."/>
            <person name="Jungbluth S."/>
            <person name="Walsh D.A."/>
            <person name="Denef V.J."/>
            <person name="McMahon K.D."/>
            <person name="Konstantinidis K.T."/>
            <person name="Eloe-Fadrosh E.A."/>
            <person name="Kyrpides N.C."/>
            <person name="Woyke T."/>
        </authorList>
    </citation>
    <scope>NUCLEOTIDE SEQUENCE</scope>
    <source>
        <strain evidence="7">GVMAG-M-3300025138-11</strain>
    </source>
</reference>